<dbReference type="Proteomes" id="UP000649799">
    <property type="component" value="Unassembled WGS sequence"/>
</dbReference>
<proteinExistence type="predicted"/>
<dbReference type="EMBL" id="JAANYN010000003">
    <property type="protein sequence ID" value="NHE56867.1"/>
    <property type="molecule type" value="Genomic_DNA"/>
</dbReference>
<evidence type="ECO:0008006" key="3">
    <source>
        <dbReference type="Google" id="ProtNLM"/>
    </source>
</evidence>
<accession>A0ABX0H8X4</accession>
<name>A0ABX0H8X4_9BACT</name>
<sequence>MALLPIGSLFFSCVSNVLEHQNDFEISENAWMDFKKSSDNSYTYTVVFGSWVGFSWETTLTVIDGSISKRHFKYTTLPEDLSEAIPEEELEWTENETELGSHQNGAEPMTLDEVYTKAQLEWLVERENAITYFERENNGMISTCGYVENNCVDDCFTGIKIARIEAL</sequence>
<evidence type="ECO:0000313" key="1">
    <source>
        <dbReference type="EMBL" id="NHE56867.1"/>
    </source>
</evidence>
<reference evidence="1 2" key="1">
    <citation type="submission" date="2020-03" db="EMBL/GenBank/DDBJ databases">
        <title>Cyclobacterium plantarum sp. nov., a marine bacterium isolated from a coastal-marine wetland.</title>
        <authorList>
            <person name="Sanchez-Porro C."/>
            <person name="Ventosa A."/>
            <person name="Amoozegar M."/>
        </authorList>
    </citation>
    <scope>NUCLEOTIDE SEQUENCE [LARGE SCALE GENOMIC DNA]</scope>
    <source>
        <strain evidence="1 2">GBPx2</strain>
    </source>
</reference>
<keyword evidence="2" id="KW-1185">Reference proteome</keyword>
<comment type="caution">
    <text evidence="1">The sequence shown here is derived from an EMBL/GenBank/DDBJ whole genome shotgun (WGS) entry which is preliminary data.</text>
</comment>
<gene>
    <name evidence="1" type="ORF">G9Q97_08585</name>
</gene>
<protein>
    <recommendedName>
        <fullName evidence="3">DUF4178 domain-containing protein</fullName>
    </recommendedName>
</protein>
<evidence type="ECO:0000313" key="2">
    <source>
        <dbReference type="Proteomes" id="UP000649799"/>
    </source>
</evidence>
<organism evidence="1 2">
    <name type="scientific">Cyclobacterium plantarum</name>
    <dbReference type="NCBI Taxonomy" id="2716263"/>
    <lineage>
        <taxon>Bacteria</taxon>
        <taxon>Pseudomonadati</taxon>
        <taxon>Bacteroidota</taxon>
        <taxon>Cytophagia</taxon>
        <taxon>Cytophagales</taxon>
        <taxon>Cyclobacteriaceae</taxon>
        <taxon>Cyclobacterium</taxon>
    </lineage>
</organism>